<proteinExistence type="predicted"/>
<organism evidence="1 2">
    <name type="scientific">Francisella salina</name>
    <dbReference type="NCBI Taxonomy" id="573569"/>
    <lineage>
        <taxon>Bacteria</taxon>
        <taxon>Pseudomonadati</taxon>
        <taxon>Pseudomonadota</taxon>
        <taxon>Gammaproteobacteria</taxon>
        <taxon>Thiotrichales</taxon>
        <taxon>Francisellaceae</taxon>
        <taxon>Francisella</taxon>
    </lineage>
</organism>
<keyword evidence="2" id="KW-1185">Reference proteome</keyword>
<evidence type="ECO:0000313" key="1">
    <source>
        <dbReference type="EMBL" id="AEI35457.1"/>
    </source>
</evidence>
<sequence>MFISVLIDKVLEKSLSSVYLESTLFFNMKIHLQELISNNIYNYDNRNRFEDSYFCGFHPCLLCMF</sequence>
<gene>
    <name evidence="1" type="ordered locus">F7308_0529</name>
</gene>
<dbReference type="EMBL" id="CP002872">
    <property type="protein sequence ID" value="AEI35457.1"/>
    <property type="molecule type" value="Genomic_DNA"/>
</dbReference>
<dbReference type="Proteomes" id="UP000000490">
    <property type="component" value="Chromosome"/>
</dbReference>
<accession>A0ABN3ZK47</accession>
<name>A0ABN3ZK47_FRAST</name>
<protein>
    <submittedName>
        <fullName evidence="1">Uncharacterized protein</fullName>
    </submittedName>
</protein>
<evidence type="ECO:0000313" key="2">
    <source>
        <dbReference type="Proteomes" id="UP000000490"/>
    </source>
</evidence>
<reference evidence="1" key="1">
    <citation type="submission" date="2011-05" db="EMBL/GenBank/DDBJ databases">
        <authorList>
            <person name="Kuske C.R."/>
            <person name="Challacombe J.F."/>
            <person name="Siddaramappa S."/>
            <person name="Petersen J.M."/>
            <person name="Bruce D.C."/>
        </authorList>
    </citation>
    <scope>NUCLEOTIDE SEQUENCE</scope>
    <source>
        <strain evidence="1">TX077308</strain>
    </source>
</reference>